<evidence type="ECO:0000313" key="2">
    <source>
        <dbReference type="Proteomes" id="UP001179540"/>
    </source>
</evidence>
<dbReference type="EMBL" id="CP116613">
    <property type="protein sequence ID" value="WCF99641.1"/>
    <property type="molecule type" value="Genomic_DNA"/>
</dbReference>
<organism evidence="1 2">
    <name type="scientific">Porphyromonas gingivalis</name>
    <name type="common">Bacteroides gingivalis</name>
    <dbReference type="NCBI Taxonomy" id="837"/>
    <lineage>
        <taxon>Bacteria</taxon>
        <taxon>Pseudomonadati</taxon>
        <taxon>Bacteroidota</taxon>
        <taxon>Bacteroidia</taxon>
        <taxon>Bacteroidales</taxon>
        <taxon>Porphyromonadaceae</taxon>
        <taxon>Porphyromonas</taxon>
    </lineage>
</organism>
<gene>
    <name evidence="1" type="ORF">NY149_03125</name>
</gene>
<reference evidence="1" key="1">
    <citation type="submission" date="2023-01" db="EMBL/GenBank/DDBJ databases">
        <title>Phages are important unrecognized players in the ecology of the oral pathogen Porphyromonas gingivalis.</title>
        <authorList>
            <person name="Matrishin C.B."/>
            <person name="Kauffman K.M."/>
        </authorList>
    </citation>
    <scope>NUCLEOTIDE SEQUENCE</scope>
    <source>
        <strain evidence="1">HG1691old</strain>
    </source>
</reference>
<proteinExistence type="predicted"/>
<dbReference type="SUPFAM" id="SSF55729">
    <property type="entry name" value="Acyl-CoA N-acyltransferases (Nat)"/>
    <property type="match status" value="1"/>
</dbReference>
<dbReference type="AlphaFoldDB" id="A0AAE9XFR2"/>
<protein>
    <recommendedName>
        <fullName evidence="3">GNAT family N-acetyltransferase</fullName>
    </recommendedName>
</protein>
<evidence type="ECO:0000313" key="1">
    <source>
        <dbReference type="EMBL" id="WCF99641.1"/>
    </source>
</evidence>
<dbReference type="RefSeq" id="WP_271913413.1">
    <property type="nucleotide sequence ID" value="NZ_CP116613.1"/>
</dbReference>
<evidence type="ECO:0008006" key="3">
    <source>
        <dbReference type="Google" id="ProtNLM"/>
    </source>
</evidence>
<name>A0AAE9XFR2_PORGN</name>
<sequence length="403" mass="47205">MGRRHLSNNLTFQWNSSVVDIPDNEWCQIYGDKVIKSKELFLAMEESQFEGVCFMYLTIKKNGTTVAVVPCYTYHIDIANIATGKFLRRVIPYIRLVCKDFLRIQAFVIGTYIACCEHLLEWDARLQQDELEAIKGIVNSEIKTKYATTKSKFIFVKDIRESAIKSTRSFLNDFRFFVSFPTTVIPILDKFKYPTALNKKNRKRYRSFTSKFNEHFEWEVIDNFQDISSDIFRLYSNVLEKASNKFEFLNRDFFENVNHFLKGKSQILIAKDKQTGEIRVVELLLRDNNRLYPLYLGVEYKKDDATKTLYLNTIFKTIEIAEGAGKKIIELGQTSYYPKVMSGAFVENIYYGFWSDKTLYKCFIKYIFGKICTPPQIPSHVYSDIAQSHAYRLLKEHNIDPLN</sequence>
<accession>A0AAE9XFR2</accession>
<dbReference type="InterPro" id="IPR016181">
    <property type="entry name" value="Acyl_CoA_acyltransferase"/>
</dbReference>
<dbReference type="Proteomes" id="UP001179540">
    <property type="component" value="Chromosome"/>
</dbReference>